<dbReference type="Proteomes" id="UP001172386">
    <property type="component" value="Unassembled WGS sequence"/>
</dbReference>
<proteinExistence type="predicted"/>
<keyword evidence="2" id="KW-1185">Reference proteome</keyword>
<reference evidence="1" key="1">
    <citation type="submission" date="2022-10" db="EMBL/GenBank/DDBJ databases">
        <title>Culturing micro-colonial fungi from biological soil crusts in the Mojave desert and describing Neophaeococcomyces mojavensis, and introducing the new genera and species Taxawa tesnikishii.</title>
        <authorList>
            <person name="Kurbessoian T."/>
            <person name="Stajich J.E."/>
        </authorList>
    </citation>
    <scope>NUCLEOTIDE SEQUENCE</scope>
    <source>
        <strain evidence="1">JES_112</strain>
    </source>
</reference>
<organism evidence="1 2">
    <name type="scientific">Neophaeococcomyces mojaviensis</name>
    <dbReference type="NCBI Taxonomy" id="3383035"/>
    <lineage>
        <taxon>Eukaryota</taxon>
        <taxon>Fungi</taxon>
        <taxon>Dikarya</taxon>
        <taxon>Ascomycota</taxon>
        <taxon>Pezizomycotina</taxon>
        <taxon>Eurotiomycetes</taxon>
        <taxon>Chaetothyriomycetidae</taxon>
        <taxon>Chaetothyriales</taxon>
        <taxon>Chaetothyriales incertae sedis</taxon>
        <taxon>Neophaeococcomyces</taxon>
    </lineage>
</organism>
<sequence length="343" mass="37350">MLHSELLTISVSSSTPTSETATETPHEEVTVEILHSSASAASNATPTLVLFLPFWGGSASTFNQLLPPLASTNKSDENATITCLSLSYPGTAASPHPTPEHDAPEQHSIVSRAKVVEQVLRSKKVVEICGATRTANDEGLPRKLKLVIVAHSMSAKITYVLLDLLASQKNTEDRLGGNVDIDVEALVLVGPAPIGPLILPPDMREQQLHAYDTVDSARWTLQNILTSRTLDEKVLHGLAADCVNMSPGAKAGWLQCGMPFDCLEYVRRAKDAWRGLQVQVVLGREDKVESVERVQAQTVEVLRRYGFEVRETVVEGCGHLLPVEAVAEMVEVVRDVLRSEHEK</sequence>
<accession>A0ACC3A7F0</accession>
<gene>
    <name evidence="1" type="ORF">H2198_004945</name>
</gene>
<evidence type="ECO:0000313" key="2">
    <source>
        <dbReference type="Proteomes" id="UP001172386"/>
    </source>
</evidence>
<comment type="caution">
    <text evidence="1">The sequence shown here is derived from an EMBL/GenBank/DDBJ whole genome shotgun (WGS) entry which is preliminary data.</text>
</comment>
<evidence type="ECO:0000313" key="1">
    <source>
        <dbReference type="EMBL" id="KAJ9656486.1"/>
    </source>
</evidence>
<protein>
    <submittedName>
        <fullName evidence="1">Uncharacterized protein</fullName>
    </submittedName>
</protein>
<dbReference type="EMBL" id="JAPDRQ010000077">
    <property type="protein sequence ID" value="KAJ9656486.1"/>
    <property type="molecule type" value="Genomic_DNA"/>
</dbReference>
<name>A0ACC3A7F0_9EURO</name>